<evidence type="ECO:0000259" key="7">
    <source>
        <dbReference type="Pfam" id="PF01207"/>
    </source>
</evidence>
<evidence type="ECO:0000256" key="6">
    <source>
        <dbReference type="SAM" id="MobiDB-lite"/>
    </source>
</evidence>
<dbReference type="SUPFAM" id="SSF51395">
    <property type="entry name" value="FMN-linked oxidoreductases"/>
    <property type="match status" value="1"/>
</dbReference>
<dbReference type="GO" id="GO:0017150">
    <property type="term" value="F:tRNA dihydrouridine synthase activity"/>
    <property type="evidence" value="ECO:0007669"/>
    <property type="project" value="InterPro"/>
</dbReference>
<evidence type="ECO:0000256" key="2">
    <source>
        <dbReference type="ARBA" id="ARBA00022630"/>
    </source>
</evidence>
<keyword evidence="3" id="KW-0288">FMN</keyword>
<evidence type="ECO:0000313" key="9">
    <source>
        <dbReference type="Proteomes" id="UP000019335"/>
    </source>
</evidence>
<sequence>MDSVAECVRKDRDFVITQESTSPLRACDARLSCSAPADPESHPPLEATIRRLYFNTIALAPMVRAGTLPLRALALSYGCDVVYSEEIIDRKLMQCVREENRALGTIDFVTTGNRKGDSGKESRRLVFQTVPQEKPRVVFQLGTRNPEWAVEAARLVQHDVAAIDLNMGCPKKFSIQDGMGAALLDNPATAASLVKALRQALPHKPVSCKIRLLDASLPMTKTLAFARAMEEAGACALNVHLRTKQDKASDPARWELLRPLVAALAIPVIANGDVYRQEDVEQLLAASHCAGVMLARPVLYNPSLLRTLRFVSPSCGRPVPGDKSSEDAISSTGSSPPLPLLPLMDVIRTYLHLCSCYESHVSNVKYVVLEMIVRRRHPEYVRRHLAPLELPENINVASVSKAKTLQALGTLFGIEAGASSGLEGVHLCLDSYFDAEQLEGTKSMVKGRDGEPRANASEELGEGKRRKIRDVQFLRADCEIPGMQ</sequence>
<gene>
    <name evidence="8" type="ORF">Naga_100162g12</name>
</gene>
<evidence type="ECO:0000256" key="5">
    <source>
        <dbReference type="ARBA" id="ARBA00023002"/>
    </source>
</evidence>
<dbReference type="InterPro" id="IPR035587">
    <property type="entry name" value="DUS-like_FMN-bd"/>
</dbReference>
<dbReference type="Pfam" id="PF01207">
    <property type="entry name" value="Dus"/>
    <property type="match status" value="1"/>
</dbReference>
<evidence type="ECO:0000256" key="3">
    <source>
        <dbReference type="ARBA" id="ARBA00022643"/>
    </source>
</evidence>
<reference evidence="8 9" key="1">
    <citation type="journal article" date="2014" name="Mol. Plant">
        <title>Chromosome Scale Genome Assembly and Transcriptome Profiling of Nannochloropsis gaditana in Nitrogen Depletion.</title>
        <authorList>
            <person name="Corteggiani Carpinelli E."/>
            <person name="Telatin A."/>
            <person name="Vitulo N."/>
            <person name="Forcato C."/>
            <person name="D'Angelo M."/>
            <person name="Schiavon R."/>
            <person name="Vezzi A."/>
            <person name="Giacometti G.M."/>
            <person name="Morosinotto T."/>
            <person name="Valle G."/>
        </authorList>
    </citation>
    <scope>NUCLEOTIDE SEQUENCE [LARGE SCALE GENOMIC DNA]</scope>
    <source>
        <strain evidence="8 9">B-31</strain>
    </source>
</reference>
<dbReference type="GO" id="GO:0005737">
    <property type="term" value="C:cytoplasm"/>
    <property type="evidence" value="ECO:0007669"/>
    <property type="project" value="TreeGrafter"/>
</dbReference>
<dbReference type="InterPro" id="IPR052582">
    <property type="entry name" value="tRNA-DUS-like"/>
</dbReference>
<keyword evidence="2" id="KW-0285">Flavoprotein</keyword>
<dbReference type="OrthoDB" id="10262250at2759"/>
<dbReference type="CDD" id="cd02801">
    <property type="entry name" value="DUS_like_FMN"/>
    <property type="match status" value="1"/>
</dbReference>
<dbReference type="PANTHER" id="PTHR45936">
    <property type="entry name" value="TRNA-DIHYDROURIDINE(20) SYNTHASE [NAD(P)+]-LIKE"/>
    <property type="match status" value="1"/>
</dbReference>
<evidence type="ECO:0000313" key="8">
    <source>
        <dbReference type="EMBL" id="EWM25758.1"/>
    </source>
</evidence>
<keyword evidence="4" id="KW-0819">tRNA processing</keyword>
<dbReference type="Gene3D" id="3.20.20.70">
    <property type="entry name" value="Aldolase class I"/>
    <property type="match status" value="1"/>
</dbReference>
<name>W7TQG9_9STRA</name>
<dbReference type="GO" id="GO:0050660">
    <property type="term" value="F:flavin adenine dinucleotide binding"/>
    <property type="evidence" value="ECO:0007669"/>
    <property type="project" value="InterPro"/>
</dbReference>
<feature type="domain" description="DUS-like FMN-binding" evidence="7">
    <location>
        <begin position="81"/>
        <end position="319"/>
    </location>
</feature>
<dbReference type="InterPro" id="IPR018517">
    <property type="entry name" value="tRNA_hU_synthase_CS"/>
</dbReference>
<dbReference type="EMBL" id="AZIL01000834">
    <property type="protein sequence ID" value="EWM25758.1"/>
    <property type="molecule type" value="Genomic_DNA"/>
</dbReference>
<proteinExistence type="predicted"/>
<evidence type="ECO:0000256" key="4">
    <source>
        <dbReference type="ARBA" id="ARBA00022694"/>
    </source>
</evidence>
<comment type="cofactor">
    <cofactor evidence="1">
        <name>FMN</name>
        <dbReference type="ChEBI" id="CHEBI:58210"/>
    </cofactor>
</comment>
<dbReference type="PROSITE" id="PS01136">
    <property type="entry name" value="UPF0034"/>
    <property type="match status" value="1"/>
</dbReference>
<dbReference type="PANTHER" id="PTHR45936:SF1">
    <property type="entry name" value="TRNA-DIHYDROURIDINE(20) SYNTHASE [NAD(P)+]-LIKE"/>
    <property type="match status" value="1"/>
</dbReference>
<dbReference type="InterPro" id="IPR013785">
    <property type="entry name" value="Aldolase_TIM"/>
</dbReference>
<evidence type="ECO:0000256" key="1">
    <source>
        <dbReference type="ARBA" id="ARBA00001917"/>
    </source>
</evidence>
<keyword evidence="5" id="KW-0560">Oxidoreductase</keyword>
<keyword evidence="9" id="KW-1185">Reference proteome</keyword>
<dbReference type="Proteomes" id="UP000019335">
    <property type="component" value="Chromosome 10"/>
</dbReference>
<protein>
    <submittedName>
        <fullName evidence="8">Trna-dihydrouridine synthase 2</fullName>
    </submittedName>
</protein>
<organism evidence="8 9">
    <name type="scientific">Nannochloropsis gaditana</name>
    <dbReference type="NCBI Taxonomy" id="72520"/>
    <lineage>
        <taxon>Eukaryota</taxon>
        <taxon>Sar</taxon>
        <taxon>Stramenopiles</taxon>
        <taxon>Ochrophyta</taxon>
        <taxon>Eustigmatophyceae</taxon>
        <taxon>Eustigmatales</taxon>
        <taxon>Monodopsidaceae</taxon>
        <taxon>Nannochloropsis</taxon>
    </lineage>
</organism>
<dbReference type="AlphaFoldDB" id="W7TQG9"/>
<feature type="region of interest" description="Disordered" evidence="6">
    <location>
        <begin position="443"/>
        <end position="463"/>
    </location>
</feature>
<comment type="caution">
    <text evidence="8">The sequence shown here is derived from an EMBL/GenBank/DDBJ whole genome shotgun (WGS) entry which is preliminary data.</text>
</comment>
<accession>W7TQG9</accession>